<dbReference type="InterPro" id="IPR036161">
    <property type="entry name" value="RPB6/omega-like_sf"/>
</dbReference>
<dbReference type="GO" id="GO:0000428">
    <property type="term" value="C:DNA-directed RNA polymerase complex"/>
    <property type="evidence" value="ECO:0007669"/>
    <property type="project" value="UniProtKB-KW"/>
</dbReference>
<dbReference type="InterPro" id="IPR006111">
    <property type="entry name" value="Rpo6/Rpb6"/>
</dbReference>
<dbReference type="GO" id="GO:0003677">
    <property type="term" value="F:DNA binding"/>
    <property type="evidence" value="ECO:0007669"/>
    <property type="project" value="InterPro"/>
</dbReference>
<proteinExistence type="predicted"/>
<sequence>MESDNFVSSGAIDADDVEDVLEDLDEFDEVEDEVDVEAEEEKTYFSNPIEQLLKHHPECVLEYEEAEQANIPLRTTLSEDDPVHRSMPFLSVFERTKILGMRTNQLAQGARPYVKVPEYITNVLDIAKLELNERRLPFIIKRYMPDGTYEKFRLSDMIIL</sequence>
<protein>
    <submittedName>
        <fullName evidence="3">Uncharacterized protein</fullName>
    </submittedName>
</protein>
<evidence type="ECO:0000313" key="3">
    <source>
        <dbReference type="EMBL" id="QHT12293.1"/>
    </source>
</evidence>
<accession>A0A6C0D751</accession>
<dbReference type="EMBL" id="MN739543">
    <property type="protein sequence ID" value="QHT12293.1"/>
    <property type="molecule type" value="Genomic_DNA"/>
</dbReference>
<dbReference type="GO" id="GO:0042797">
    <property type="term" value="P:tRNA transcription by RNA polymerase III"/>
    <property type="evidence" value="ECO:0007669"/>
    <property type="project" value="TreeGrafter"/>
</dbReference>
<dbReference type="PANTHER" id="PTHR47227">
    <property type="entry name" value="DNA-DIRECTED RNA POLYMERASE SUBUNIT K"/>
    <property type="match status" value="1"/>
</dbReference>
<dbReference type="GO" id="GO:0006360">
    <property type="term" value="P:transcription by RNA polymerase I"/>
    <property type="evidence" value="ECO:0007669"/>
    <property type="project" value="TreeGrafter"/>
</dbReference>
<evidence type="ECO:0000256" key="1">
    <source>
        <dbReference type="ARBA" id="ARBA00022478"/>
    </source>
</evidence>
<reference evidence="3" key="1">
    <citation type="journal article" date="2020" name="Nature">
        <title>Giant virus diversity and host interactions through global metagenomics.</title>
        <authorList>
            <person name="Schulz F."/>
            <person name="Roux S."/>
            <person name="Paez-Espino D."/>
            <person name="Jungbluth S."/>
            <person name="Walsh D.A."/>
            <person name="Denef V.J."/>
            <person name="McMahon K.D."/>
            <person name="Konstantinidis K.T."/>
            <person name="Eloe-Fadrosh E.A."/>
            <person name="Kyrpides N.C."/>
            <person name="Woyke T."/>
        </authorList>
    </citation>
    <scope>NUCLEOTIDE SEQUENCE</scope>
    <source>
        <strain evidence="3">GVMAG-M-3300023174-129</strain>
    </source>
</reference>
<dbReference type="Gene3D" id="3.90.940.10">
    <property type="match status" value="1"/>
</dbReference>
<dbReference type="GO" id="GO:0003899">
    <property type="term" value="F:DNA-directed RNA polymerase activity"/>
    <property type="evidence" value="ECO:0007669"/>
    <property type="project" value="InterPro"/>
</dbReference>
<evidence type="ECO:0000256" key="2">
    <source>
        <dbReference type="ARBA" id="ARBA00023163"/>
    </source>
</evidence>
<dbReference type="GO" id="GO:0006366">
    <property type="term" value="P:transcription by RNA polymerase II"/>
    <property type="evidence" value="ECO:0007669"/>
    <property type="project" value="TreeGrafter"/>
</dbReference>
<keyword evidence="1" id="KW-0240">DNA-directed RNA polymerase</keyword>
<dbReference type="AlphaFoldDB" id="A0A6C0D751"/>
<organism evidence="3">
    <name type="scientific">viral metagenome</name>
    <dbReference type="NCBI Taxonomy" id="1070528"/>
    <lineage>
        <taxon>unclassified sequences</taxon>
        <taxon>metagenomes</taxon>
        <taxon>organismal metagenomes</taxon>
    </lineage>
</organism>
<name>A0A6C0D751_9ZZZZ</name>
<keyword evidence="2" id="KW-0804">Transcription</keyword>
<dbReference type="PANTHER" id="PTHR47227:SF5">
    <property type="entry name" value="DNA-DIRECTED RNA POLYMERASES I, II, AND III SUBUNIT RPABC2"/>
    <property type="match status" value="1"/>
</dbReference>
<dbReference type="SUPFAM" id="SSF63562">
    <property type="entry name" value="RPB6/omega subunit-like"/>
    <property type="match status" value="1"/>
</dbReference>
<dbReference type="PIRSF" id="PIRSF000778">
    <property type="entry name" value="RpoK/RPB6"/>
    <property type="match status" value="1"/>
</dbReference>